<keyword evidence="6 11" id="KW-0812">Transmembrane</keyword>
<dbReference type="GO" id="GO:0015031">
    <property type="term" value="P:protein transport"/>
    <property type="evidence" value="ECO:0007669"/>
    <property type="project" value="UniProtKB-KW"/>
</dbReference>
<dbReference type="OrthoDB" id="9792439at2"/>
<feature type="domain" description="TonB C-terminal" evidence="12">
    <location>
        <begin position="193"/>
        <end position="283"/>
    </location>
</feature>
<keyword evidence="14" id="KW-1185">Reference proteome</keyword>
<keyword evidence="7" id="KW-0653">Protein transport</keyword>
<dbReference type="Gene3D" id="3.30.1150.10">
    <property type="match status" value="1"/>
</dbReference>
<reference evidence="13 14" key="1">
    <citation type="submission" date="2019-07" db="EMBL/GenBank/DDBJ databases">
        <title>Hymenobacter sp. straun FUR1 Genome sequencing and assembly.</title>
        <authorList>
            <person name="Chhetri G."/>
        </authorList>
    </citation>
    <scope>NUCLEOTIDE SEQUENCE [LARGE SCALE GENOMIC DNA]</scope>
    <source>
        <strain evidence="13 14">Fur1</strain>
    </source>
</reference>
<feature type="compositionally biased region" description="Polar residues" evidence="10">
    <location>
        <begin position="140"/>
        <end position="151"/>
    </location>
</feature>
<protein>
    <submittedName>
        <fullName evidence="13">TonB family protein</fullName>
    </submittedName>
</protein>
<dbReference type="PROSITE" id="PS52015">
    <property type="entry name" value="TONB_CTD"/>
    <property type="match status" value="1"/>
</dbReference>
<proteinExistence type="inferred from homology"/>
<evidence type="ECO:0000256" key="11">
    <source>
        <dbReference type="SAM" id="Phobius"/>
    </source>
</evidence>
<dbReference type="InterPro" id="IPR006260">
    <property type="entry name" value="TonB/TolA_C"/>
</dbReference>
<evidence type="ECO:0000256" key="9">
    <source>
        <dbReference type="ARBA" id="ARBA00023136"/>
    </source>
</evidence>
<dbReference type="SUPFAM" id="SSF74653">
    <property type="entry name" value="TolA/TonB C-terminal domain"/>
    <property type="match status" value="1"/>
</dbReference>
<dbReference type="GO" id="GO:0031992">
    <property type="term" value="F:energy transducer activity"/>
    <property type="evidence" value="ECO:0007669"/>
    <property type="project" value="InterPro"/>
</dbReference>
<feature type="compositionally biased region" description="Low complexity" evidence="10">
    <location>
        <begin position="161"/>
        <end position="174"/>
    </location>
</feature>
<feature type="region of interest" description="Disordered" evidence="10">
    <location>
        <begin position="125"/>
        <end position="174"/>
    </location>
</feature>
<accession>A0A558BUZ6</accession>
<name>A0A558BUZ6_9BACT</name>
<keyword evidence="8 11" id="KW-1133">Transmembrane helix</keyword>
<evidence type="ECO:0000313" key="14">
    <source>
        <dbReference type="Proteomes" id="UP000317624"/>
    </source>
</evidence>
<dbReference type="GO" id="GO:0098797">
    <property type="term" value="C:plasma membrane protein complex"/>
    <property type="evidence" value="ECO:0007669"/>
    <property type="project" value="TreeGrafter"/>
</dbReference>
<dbReference type="AlphaFoldDB" id="A0A558BUZ6"/>
<dbReference type="Proteomes" id="UP000317624">
    <property type="component" value="Unassembled WGS sequence"/>
</dbReference>
<evidence type="ECO:0000256" key="5">
    <source>
        <dbReference type="ARBA" id="ARBA00022519"/>
    </source>
</evidence>
<organism evidence="13 14">
    <name type="scientific">Hymenobacter setariae</name>
    <dbReference type="NCBI Taxonomy" id="2594794"/>
    <lineage>
        <taxon>Bacteria</taxon>
        <taxon>Pseudomonadati</taxon>
        <taxon>Bacteroidota</taxon>
        <taxon>Cytophagia</taxon>
        <taxon>Cytophagales</taxon>
        <taxon>Hymenobacteraceae</taxon>
        <taxon>Hymenobacter</taxon>
    </lineage>
</organism>
<dbReference type="NCBIfam" id="TIGR01352">
    <property type="entry name" value="tonB_Cterm"/>
    <property type="match status" value="1"/>
</dbReference>
<keyword evidence="9 11" id="KW-0472">Membrane</keyword>
<evidence type="ECO:0000256" key="7">
    <source>
        <dbReference type="ARBA" id="ARBA00022927"/>
    </source>
</evidence>
<evidence type="ECO:0000313" key="13">
    <source>
        <dbReference type="EMBL" id="TVT40345.1"/>
    </source>
</evidence>
<dbReference type="Pfam" id="PF03544">
    <property type="entry name" value="TonB_C"/>
    <property type="match status" value="1"/>
</dbReference>
<sequence>MSLLTSFLSPSLDTIVFEGRNQAYGAYQLRQSYNSHVRKALATVFGLCILLLLTSIAWQQLHPKATAKAEMKATPLTPIEPPTYVAEQPKPVAPPAAPSQPHVATATPHATATIPTKVVKDELVPTKPEETEPVTIPSDLASSELSTTDASNAGVPGGTGTAETGPATETGSATAPAVTGPYIVVEKMPEFAGGTEALMRYLRSHLRYPSEALRAQAEGRVYVSFVVQADGTIADISVPKGLGYGLDEEAQRVVRQMPAWTPGQQSHHAVPVRFTLPITFHIQ</sequence>
<dbReference type="InterPro" id="IPR037682">
    <property type="entry name" value="TonB_C"/>
</dbReference>
<keyword evidence="3" id="KW-0813">Transport</keyword>
<dbReference type="InterPro" id="IPR051045">
    <property type="entry name" value="TonB-dependent_transducer"/>
</dbReference>
<comment type="subcellular location">
    <subcellularLocation>
        <location evidence="1">Cell inner membrane</location>
        <topology evidence="1">Single-pass membrane protein</topology>
        <orientation evidence="1">Periplasmic side</orientation>
    </subcellularLocation>
</comment>
<evidence type="ECO:0000256" key="1">
    <source>
        <dbReference type="ARBA" id="ARBA00004383"/>
    </source>
</evidence>
<evidence type="ECO:0000256" key="8">
    <source>
        <dbReference type="ARBA" id="ARBA00022989"/>
    </source>
</evidence>
<dbReference type="EMBL" id="VMRJ01000003">
    <property type="protein sequence ID" value="TVT40345.1"/>
    <property type="molecule type" value="Genomic_DNA"/>
</dbReference>
<dbReference type="PANTHER" id="PTHR33446:SF2">
    <property type="entry name" value="PROTEIN TONB"/>
    <property type="match status" value="1"/>
</dbReference>
<comment type="similarity">
    <text evidence="2">Belongs to the TonB family.</text>
</comment>
<dbReference type="PRINTS" id="PR01374">
    <property type="entry name" value="TONBPROTEIN"/>
</dbReference>
<evidence type="ECO:0000256" key="3">
    <source>
        <dbReference type="ARBA" id="ARBA00022448"/>
    </source>
</evidence>
<dbReference type="GO" id="GO:0030288">
    <property type="term" value="C:outer membrane-bounded periplasmic space"/>
    <property type="evidence" value="ECO:0007669"/>
    <property type="project" value="InterPro"/>
</dbReference>
<keyword evidence="4" id="KW-1003">Cell membrane</keyword>
<dbReference type="RefSeq" id="WP_144848170.1">
    <property type="nucleotide sequence ID" value="NZ_VMRJ01000003.1"/>
</dbReference>
<feature type="transmembrane region" description="Helical" evidence="11">
    <location>
        <begin position="40"/>
        <end position="58"/>
    </location>
</feature>
<dbReference type="GO" id="GO:0055085">
    <property type="term" value="P:transmembrane transport"/>
    <property type="evidence" value="ECO:0007669"/>
    <property type="project" value="InterPro"/>
</dbReference>
<evidence type="ECO:0000256" key="10">
    <source>
        <dbReference type="SAM" id="MobiDB-lite"/>
    </source>
</evidence>
<evidence type="ECO:0000259" key="12">
    <source>
        <dbReference type="PROSITE" id="PS52015"/>
    </source>
</evidence>
<evidence type="ECO:0000256" key="6">
    <source>
        <dbReference type="ARBA" id="ARBA00022692"/>
    </source>
</evidence>
<gene>
    <name evidence="13" type="ORF">FNT36_12755</name>
</gene>
<dbReference type="GO" id="GO:0015891">
    <property type="term" value="P:siderophore transport"/>
    <property type="evidence" value="ECO:0007669"/>
    <property type="project" value="InterPro"/>
</dbReference>
<evidence type="ECO:0000256" key="2">
    <source>
        <dbReference type="ARBA" id="ARBA00006555"/>
    </source>
</evidence>
<evidence type="ECO:0000256" key="4">
    <source>
        <dbReference type="ARBA" id="ARBA00022475"/>
    </source>
</evidence>
<keyword evidence="5" id="KW-0997">Cell inner membrane</keyword>
<dbReference type="InterPro" id="IPR003538">
    <property type="entry name" value="TonB"/>
</dbReference>
<dbReference type="PANTHER" id="PTHR33446">
    <property type="entry name" value="PROTEIN TONB-RELATED"/>
    <property type="match status" value="1"/>
</dbReference>
<comment type="caution">
    <text evidence="13">The sequence shown here is derived from an EMBL/GenBank/DDBJ whole genome shotgun (WGS) entry which is preliminary data.</text>
</comment>